<accession>X1ERG5</accession>
<reference evidence="2" key="1">
    <citation type="journal article" date="2014" name="Front. Microbiol.">
        <title>High frequency of phylogenetically diverse reductive dehalogenase-homologous genes in deep subseafloor sedimentary metagenomes.</title>
        <authorList>
            <person name="Kawai M."/>
            <person name="Futagami T."/>
            <person name="Toyoda A."/>
            <person name="Takaki Y."/>
            <person name="Nishi S."/>
            <person name="Hori S."/>
            <person name="Arai W."/>
            <person name="Tsubouchi T."/>
            <person name="Morono Y."/>
            <person name="Uchiyama I."/>
            <person name="Ito T."/>
            <person name="Fujiyama A."/>
            <person name="Inagaki F."/>
            <person name="Takami H."/>
        </authorList>
    </citation>
    <scope>NUCLEOTIDE SEQUENCE</scope>
    <source>
        <strain evidence="2">Expedition CK06-06</strain>
    </source>
</reference>
<gene>
    <name evidence="2" type="ORF">S03H2_17969</name>
</gene>
<protein>
    <submittedName>
        <fullName evidence="2">Uncharacterized protein</fullName>
    </submittedName>
</protein>
<sequence length="84" mass="9413">MRKKLFVRRIGVIVTSMILVVLAINIAVTGQEKIVLKQASWLWAAPTIAPVMRHLAEQFTKENPNIAIQEAAVSPDQFFDNLLV</sequence>
<comment type="caution">
    <text evidence="2">The sequence shown here is derived from an EMBL/GenBank/DDBJ whole genome shotgun (WGS) entry which is preliminary data.</text>
</comment>
<keyword evidence="1" id="KW-0472">Membrane</keyword>
<proteinExistence type="predicted"/>
<feature type="transmembrane region" description="Helical" evidence="1">
    <location>
        <begin position="6"/>
        <end position="28"/>
    </location>
</feature>
<evidence type="ECO:0000256" key="1">
    <source>
        <dbReference type="SAM" id="Phobius"/>
    </source>
</evidence>
<dbReference type="EMBL" id="BARU01009296">
    <property type="protein sequence ID" value="GAH35172.1"/>
    <property type="molecule type" value="Genomic_DNA"/>
</dbReference>
<evidence type="ECO:0000313" key="2">
    <source>
        <dbReference type="EMBL" id="GAH35172.1"/>
    </source>
</evidence>
<name>X1ERG5_9ZZZZ</name>
<feature type="non-terminal residue" evidence="2">
    <location>
        <position position="84"/>
    </location>
</feature>
<keyword evidence="1" id="KW-1133">Transmembrane helix</keyword>
<keyword evidence="1" id="KW-0812">Transmembrane</keyword>
<dbReference type="AlphaFoldDB" id="X1ERG5"/>
<organism evidence="2">
    <name type="scientific">marine sediment metagenome</name>
    <dbReference type="NCBI Taxonomy" id="412755"/>
    <lineage>
        <taxon>unclassified sequences</taxon>
        <taxon>metagenomes</taxon>
        <taxon>ecological metagenomes</taxon>
    </lineage>
</organism>